<evidence type="ECO:0000313" key="2">
    <source>
        <dbReference type="EMBL" id="KAK1946384.1"/>
    </source>
</evidence>
<reference evidence="2" key="1">
    <citation type="submission" date="2023-08" db="EMBL/GenBank/DDBJ databases">
        <title>Reference Genome Resource for the Citrus Pathogen Phytophthora citrophthora.</title>
        <authorList>
            <person name="Moller H."/>
            <person name="Coetzee B."/>
            <person name="Rose L.J."/>
            <person name="Van Niekerk J.M."/>
        </authorList>
    </citation>
    <scope>NUCLEOTIDE SEQUENCE</scope>
    <source>
        <strain evidence="2">STE-U-9442</strain>
    </source>
</reference>
<sequence>MSESWKTLCLGKVCNGSTEATARRRVEVVEGQEPRPRRATGCDREGQVLRLPMEEERAGGRRSSRRMSREDEVDRGVVAARSGCTDVLDRWMA</sequence>
<proteinExistence type="predicted"/>
<keyword evidence="3" id="KW-1185">Reference proteome</keyword>
<evidence type="ECO:0000256" key="1">
    <source>
        <dbReference type="SAM" id="MobiDB-lite"/>
    </source>
</evidence>
<gene>
    <name evidence="2" type="ORF">P3T76_001937</name>
</gene>
<evidence type="ECO:0000313" key="3">
    <source>
        <dbReference type="Proteomes" id="UP001259832"/>
    </source>
</evidence>
<feature type="region of interest" description="Disordered" evidence="1">
    <location>
        <begin position="51"/>
        <end position="75"/>
    </location>
</feature>
<name>A0AAD9GXF8_9STRA</name>
<dbReference type="Proteomes" id="UP001259832">
    <property type="component" value="Unassembled WGS sequence"/>
</dbReference>
<organism evidence="2 3">
    <name type="scientific">Phytophthora citrophthora</name>
    <dbReference type="NCBI Taxonomy" id="4793"/>
    <lineage>
        <taxon>Eukaryota</taxon>
        <taxon>Sar</taxon>
        <taxon>Stramenopiles</taxon>
        <taxon>Oomycota</taxon>
        <taxon>Peronosporomycetes</taxon>
        <taxon>Peronosporales</taxon>
        <taxon>Peronosporaceae</taxon>
        <taxon>Phytophthora</taxon>
    </lineage>
</organism>
<dbReference type="EMBL" id="JASMQC010000003">
    <property type="protein sequence ID" value="KAK1946384.1"/>
    <property type="molecule type" value="Genomic_DNA"/>
</dbReference>
<comment type="caution">
    <text evidence="2">The sequence shown here is derived from an EMBL/GenBank/DDBJ whole genome shotgun (WGS) entry which is preliminary data.</text>
</comment>
<accession>A0AAD9GXF8</accession>
<protein>
    <submittedName>
        <fullName evidence="2">Uncharacterized protein</fullName>
    </submittedName>
</protein>
<dbReference type="AlphaFoldDB" id="A0AAD9GXF8"/>